<dbReference type="AlphaFoldDB" id="A0A7U3ZMC3"/>
<feature type="chain" id="PRO_5030701589" evidence="1">
    <location>
        <begin position="24"/>
        <end position="120"/>
    </location>
</feature>
<protein>
    <submittedName>
        <fullName evidence="2">Uncharacterized protein</fullName>
    </submittedName>
</protein>
<reference evidence="2 3" key="2">
    <citation type="journal article" date="2012" name="Stand. Genomic Sci.">
        <title>Complete genome sequence of the aquatic bacterium Runella slithyformis type strain (LSU 4(T)).</title>
        <authorList>
            <person name="Copeland A."/>
            <person name="Zhang X."/>
            <person name="Misra M."/>
            <person name="Lapidus A."/>
            <person name="Nolan M."/>
            <person name="Lucas S."/>
            <person name="Deshpande S."/>
            <person name="Cheng J.F."/>
            <person name="Tapia R."/>
            <person name="Goodwin L.A."/>
            <person name="Pitluck S."/>
            <person name="Liolios K."/>
            <person name="Pagani I."/>
            <person name="Ivanova N."/>
            <person name="Mikhailova N."/>
            <person name="Pati A."/>
            <person name="Chen A."/>
            <person name="Palaniappan K."/>
            <person name="Land M."/>
            <person name="Hauser L."/>
            <person name="Pan C."/>
            <person name="Jeffries C.D."/>
            <person name="Detter J.C."/>
            <person name="Brambilla E.M."/>
            <person name="Rohde M."/>
            <person name="Djao O.D."/>
            <person name="Goker M."/>
            <person name="Sikorski J."/>
            <person name="Tindall B.J."/>
            <person name="Woyke T."/>
            <person name="Bristow J."/>
            <person name="Eisen J.A."/>
            <person name="Markowitz V."/>
            <person name="Hugenholtz P."/>
            <person name="Kyrpides N.C."/>
            <person name="Klenk H.P."/>
            <person name="Mavromatis K."/>
        </authorList>
    </citation>
    <scope>NUCLEOTIDE SEQUENCE [LARGE SCALE GENOMIC DNA]</scope>
    <source>
        <strain evidence="3">ATCC 29530 / DSM 19594 / LMG 11500 / NCIMB 11436 / LSU 4</strain>
    </source>
</reference>
<gene>
    <name evidence="2" type="ordered locus">Runsl_3497</name>
</gene>
<feature type="signal peptide" evidence="1">
    <location>
        <begin position="1"/>
        <end position="23"/>
    </location>
</feature>
<sequence>MKKQTFIIALIIVSLGFTSSLLAQEKLGNNPKTITVTFKNNSLLVRKYSFITYAPNETGNGTTADFMLPYATKEFKVVPGTKFYLASQKEVRVVMSGNRLAGAPFYIAKIEDDGKTVNLR</sequence>
<dbReference type="EMBL" id="CP002859">
    <property type="protein sequence ID" value="AEI49861.1"/>
    <property type="molecule type" value="Genomic_DNA"/>
</dbReference>
<proteinExistence type="predicted"/>
<accession>A0A7U3ZMC3</accession>
<dbReference type="KEGG" id="rsi:Runsl_3497"/>
<evidence type="ECO:0000256" key="1">
    <source>
        <dbReference type="SAM" id="SignalP"/>
    </source>
</evidence>
<organism evidence="2 3">
    <name type="scientific">Runella slithyformis (strain ATCC 29530 / DSM 19594 / LMG 11500 / NCIMB 11436 / LSU 4)</name>
    <dbReference type="NCBI Taxonomy" id="761193"/>
    <lineage>
        <taxon>Bacteria</taxon>
        <taxon>Pseudomonadati</taxon>
        <taxon>Bacteroidota</taxon>
        <taxon>Cytophagia</taxon>
        <taxon>Cytophagales</taxon>
        <taxon>Spirosomataceae</taxon>
        <taxon>Runella</taxon>
    </lineage>
</organism>
<dbReference type="RefSeq" id="WP_013929165.1">
    <property type="nucleotide sequence ID" value="NC_015703.1"/>
</dbReference>
<evidence type="ECO:0000313" key="2">
    <source>
        <dbReference type="EMBL" id="AEI49861.1"/>
    </source>
</evidence>
<reference evidence="3" key="1">
    <citation type="submission" date="2011-06" db="EMBL/GenBank/DDBJ databases">
        <title>The complete genome of chromosome of Runella slithyformis DSM 19594.</title>
        <authorList>
            <consortium name="US DOE Joint Genome Institute (JGI-PGF)"/>
            <person name="Lucas S."/>
            <person name="Han J."/>
            <person name="Lapidus A."/>
            <person name="Bruce D."/>
            <person name="Goodwin L."/>
            <person name="Pitluck S."/>
            <person name="Peters L."/>
            <person name="Kyrpides N."/>
            <person name="Mavromatis K."/>
            <person name="Ivanova N."/>
            <person name="Ovchinnikova G."/>
            <person name="Zhang X."/>
            <person name="Misra M."/>
            <person name="Detter J.C."/>
            <person name="Tapia R."/>
            <person name="Han C."/>
            <person name="Land M."/>
            <person name="Hauser L."/>
            <person name="Markowitz V."/>
            <person name="Cheng J.-F."/>
            <person name="Hugenholtz P."/>
            <person name="Woyke T."/>
            <person name="Wu D."/>
            <person name="Tindall B."/>
            <person name="Faehrich R."/>
            <person name="Brambilla E."/>
            <person name="Klenk H.-P."/>
            <person name="Eisen J.A."/>
        </authorList>
    </citation>
    <scope>NUCLEOTIDE SEQUENCE [LARGE SCALE GENOMIC DNA]</scope>
    <source>
        <strain evidence="3">ATCC 29530 / DSM 19594 / LMG 11500 / NCIMB 11436 / LSU 4</strain>
    </source>
</reference>
<keyword evidence="3" id="KW-1185">Reference proteome</keyword>
<keyword evidence="1" id="KW-0732">Signal</keyword>
<name>A0A7U3ZMC3_RUNSL</name>
<dbReference type="Proteomes" id="UP000000493">
    <property type="component" value="Chromosome"/>
</dbReference>
<evidence type="ECO:0000313" key="3">
    <source>
        <dbReference type="Proteomes" id="UP000000493"/>
    </source>
</evidence>